<protein>
    <recommendedName>
        <fullName evidence="4">Cytochrome P450</fullName>
    </recommendedName>
</protein>
<dbReference type="AlphaFoldDB" id="A0A395IJC9"/>
<evidence type="ECO:0000256" key="1">
    <source>
        <dbReference type="SAM" id="Phobius"/>
    </source>
</evidence>
<proteinExistence type="predicted"/>
<sequence length="174" mass="20014">MEHLPTTSSVGEGVDLDLDLHAHGLFFNKFTAFTFTTTVLVIVLIAWVVRFVRYRQSYREYAAGLPCPPFSIVLGTLKSMGEQYAHAPMTAHPHGIMTMIYNKYQLKDMFILDNWPFFRWRQIIICDPNLAAQCTQNHSLPKIRRGRTICWAYHGEEKSSPHGRSGMEEKPRVV</sequence>
<evidence type="ECO:0000313" key="2">
    <source>
        <dbReference type="EMBL" id="RAL60316.1"/>
    </source>
</evidence>
<reference evidence="2 3" key="1">
    <citation type="submission" date="2018-06" db="EMBL/GenBank/DDBJ databases">
        <title>Genome Sequence of the Brown Rot Fungal Pathogen Monilinia fructigena.</title>
        <authorList>
            <person name="Landi L."/>
            <person name="De Miccolis Angelini R.M."/>
            <person name="Pollastro S."/>
            <person name="Abate D."/>
            <person name="Faretra F."/>
            <person name="Romanazzi G."/>
        </authorList>
    </citation>
    <scope>NUCLEOTIDE SEQUENCE [LARGE SCALE GENOMIC DNA]</scope>
    <source>
        <strain evidence="2 3">Mfrg269</strain>
    </source>
</reference>
<gene>
    <name evidence="2" type="ORF">DID88_000092</name>
</gene>
<name>A0A395IJC9_9HELO</name>
<evidence type="ECO:0008006" key="4">
    <source>
        <dbReference type="Google" id="ProtNLM"/>
    </source>
</evidence>
<keyword evidence="1" id="KW-1133">Transmembrane helix</keyword>
<evidence type="ECO:0000313" key="3">
    <source>
        <dbReference type="Proteomes" id="UP000249056"/>
    </source>
</evidence>
<feature type="transmembrane region" description="Helical" evidence="1">
    <location>
        <begin position="30"/>
        <end position="49"/>
    </location>
</feature>
<dbReference type="Proteomes" id="UP000249056">
    <property type="component" value="Unassembled WGS sequence"/>
</dbReference>
<dbReference type="OrthoDB" id="10029320at2759"/>
<dbReference type="EMBL" id="QKRW01000042">
    <property type="protein sequence ID" value="RAL60316.1"/>
    <property type="molecule type" value="Genomic_DNA"/>
</dbReference>
<comment type="caution">
    <text evidence="2">The sequence shown here is derived from an EMBL/GenBank/DDBJ whole genome shotgun (WGS) entry which is preliminary data.</text>
</comment>
<keyword evidence="1" id="KW-0472">Membrane</keyword>
<keyword evidence="1" id="KW-0812">Transmembrane</keyword>
<keyword evidence="3" id="KW-1185">Reference proteome</keyword>
<organism evidence="2 3">
    <name type="scientific">Monilinia fructigena</name>
    <dbReference type="NCBI Taxonomy" id="38457"/>
    <lineage>
        <taxon>Eukaryota</taxon>
        <taxon>Fungi</taxon>
        <taxon>Dikarya</taxon>
        <taxon>Ascomycota</taxon>
        <taxon>Pezizomycotina</taxon>
        <taxon>Leotiomycetes</taxon>
        <taxon>Helotiales</taxon>
        <taxon>Sclerotiniaceae</taxon>
        <taxon>Monilinia</taxon>
    </lineage>
</organism>
<accession>A0A395IJC9</accession>